<evidence type="ECO:0000256" key="6">
    <source>
        <dbReference type="ARBA" id="ARBA00023136"/>
    </source>
</evidence>
<evidence type="ECO:0000313" key="10">
    <source>
        <dbReference type="Proteomes" id="UP001341444"/>
    </source>
</evidence>
<protein>
    <submittedName>
        <fullName evidence="9">Wzz/FepE/Etk N-terminal domain-containing protein</fullName>
    </submittedName>
</protein>
<reference evidence="9 10" key="1">
    <citation type="submission" date="2023-03" db="EMBL/GenBank/DDBJ databases">
        <title>Bacillus Genome Sequencing.</title>
        <authorList>
            <person name="Dunlap C."/>
        </authorList>
    </citation>
    <scope>NUCLEOTIDE SEQUENCE [LARGE SCALE GENOMIC DNA]</scope>
    <source>
        <strain evidence="9 10">B-23453</strain>
    </source>
</reference>
<dbReference type="PANTHER" id="PTHR32309">
    <property type="entry name" value="TYROSINE-PROTEIN KINASE"/>
    <property type="match status" value="1"/>
</dbReference>
<evidence type="ECO:0000256" key="5">
    <source>
        <dbReference type="ARBA" id="ARBA00022989"/>
    </source>
</evidence>
<comment type="caution">
    <text evidence="9">The sequence shown here is derived from an EMBL/GenBank/DDBJ whole genome shotgun (WGS) entry which is preliminary data.</text>
</comment>
<accession>A0ABU6MKI1</accession>
<feature type="transmembrane region" description="Helical" evidence="7">
    <location>
        <begin position="170"/>
        <end position="191"/>
    </location>
</feature>
<evidence type="ECO:0000256" key="4">
    <source>
        <dbReference type="ARBA" id="ARBA00022692"/>
    </source>
</evidence>
<feature type="domain" description="Polysaccharide chain length determinant N-terminal" evidence="8">
    <location>
        <begin position="17"/>
        <end position="91"/>
    </location>
</feature>
<dbReference type="Pfam" id="PF02706">
    <property type="entry name" value="Wzz"/>
    <property type="match status" value="1"/>
</dbReference>
<gene>
    <name evidence="9" type="ORF">P4T90_19250</name>
</gene>
<evidence type="ECO:0000256" key="7">
    <source>
        <dbReference type="SAM" id="Phobius"/>
    </source>
</evidence>
<evidence type="ECO:0000259" key="8">
    <source>
        <dbReference type="Pfam" id="PF02706"/>
    </source>
</evidence>
<keyword evidence="5 7" id="KW-1133">Transmembrane helix</keyword>
<sequence>MKNVDLRDQTYHLKTKEINLKELYAVLKRRMWVVFAMAVIGALAGGFYSYTTHIPLYQTSSRIIISADPDYRTTLQVIIKDPTVLEKVVEQLGLQTTPEALANKIDVESIDSSQVVSIVVTDNNPNRAAQIANTTATIFKNEIPNIVGFNKVALLSPAKVNPSPINQNQYRIILIALAAGIFLGVGLVFLLESLDETVKAETEIELVLGLPILGEISRMSKKNIKKKIIKPMYSRGGTIGL</sequence>
<comment type="similarity">
    <text evidence="2">Belongs to the CpsC/CapA family.</text>
</comment>
<keyword evidence="3" id="KW-1003">Cell membrane</keyword>
<organism evidence="9 10">
    <name type="scientific">Heyndrickxia acidicola</name>
    <dbReference type="NCBI Taxonomy" id="209389"/>
    <lineage>
        <taxon>Bacteria</taxon>
        <taxon>Bacillati</taxon>
        <taxon>Bacillota</taxon>
        <taxon>Bacilli</taxon>
        <taxon>Bacillales</taxon>
        <taxon>Bacillaceae</taxon>
        <taxon>Heyndrickxia</taxon>
    </lineage>
</organism>
<dbReference type="PANTHER" id="PTHR32309:SF31">
    <property type="entry name" value="CAPSULAR EXOPOLYSACCHARIDE FAMILY"/>
    <property type="match status" value="1"/>
</dbReference>
<dbReference type="InterPro" id="IPR003856">
    <property type="entry name" value="LPS_length_determ_N"/>
</dbReference>
<proteinExistence type="inferred from homology"/>
<keyword evidence="10" id="KW-1185">Reference proteome</keyword>
<keyword evidence="6 7" id="KW-0472">Membrane</keyword>
<feature type="transmembrane region" description="Helical" evidence="7">
    <location>
        <begin position="31"/>
        <end position="50"/>
    </location>
</feature>
<comment type="subcellular location">
    <subcellularLocation>
        <location evidence="1">Cell membrane</location>
        <topology evidence="1">Multi-pass membrane protein</topology>
    </subcellularLocation>
</comment>
<evidence type="ECO:0000256" key="2">
    <source>
        <dbReference type="ARBA" id="ARBA00006683"/>
    </source>
</evidence>
<keyword evidence="4 7" id="KW-0812">Transmembrane</keyword>
<evidence type="ECO:0000256" key="3">
    <source>
        <dbReference type="ARBA" id="ARBA00022475"/>
    </source>
</evidence>
<dbReference type="Proteomes" id="UP001341444">
    <property type="component" value="Unassembled WGS sequence"/>
</dbReference>
<dbReference type="InterPro" id="IPR050445">
    <property type="entry name" value="Bact_polysacc_biosynth/exp"/>
</dbReference>
<dbReference type="EMBL" id="JARMAB010000030">
    <property type="protein sequence ID" value="MED1205189.1"/>
    <property type="molecule type" value="Genomic_DNA"/>
</dbReference>
<dbReference type="RefSeq" id="WP_066262309.1">
    <property type="nucleotide sequence ID" value="NZ_JARMAB010000030.1"/>
</dbReference>
<evidence type="ECO:0000313" key="9">
    <source>
        <dbReference type="EMBL" id="MED1205189.1"/>
    </source>
</evidence>
<name>A0ABU6MKI1_9BACI</name>
<evidence type="ECO:0000256" key="1">
    <source>
        <dbReference type="ARBA" id="ARBA00004651"/>
    </source>
</evidence>